<evidence type="ECO:0008006" key="5">
    <source>
        <dbReference type="Google" id="ProtNLM"/>
    </source>
</evidence>
<evidence type="ECO:0000313" key="3">
    <source>
        <dbReference type="EMBL" id="ADG97576.1"/>
    </source>
</evidence>
<feature type="transmembrane region" description="Helical" evidence="2">
    <location>
        <begin position="42"/>
        <end position="61"/>
    </location>
</feature>
<dbReference type="STRING" id="640132.Srot_1103"/>
<reference evidence="3 4" key="1">
    <citation type="journal article" date="2010" name="Stand. Genomic Sci.">
        <title>Complete genome sequence of Segniliparus rotundus type strain (CDC 1076).</title>
        <authorList>
            <person name="Sikorski J."/>
            <person name="Lapidus A."/>
            <person name="Copeland A."/>
            <person name="Misra M."/>
            <person name="Glavina Del Rio T."/>
            <person name="Nolan M."/>
            <person name="Lucas S."/>
            <person name="Chen F."/>
            <person name="Tice H."/>
            <person name="Cheng J.F."/>
            <person name="Jando M."/>
            <person name="Schneider S."/>
            <person name="Bruce D."/>
            <person name="Goodwin L."/>
            <person name="Pitluck S."/>
            <person name="Liolios K."/>
            <person name="Mikhailova N."/>
            <person name="Pati A."/>
            <person name="Ivanova N."/>
            <person name="Mavromatis K."/>
            <person name="Chen A."/>
            <person name="Palaniappan K."/>
            <person name="Chertkov O."/>
            <person name="Land M."/>
            <person name="Hauser L."/>
            <person name="Chang Y.J."/>
            <person name="Jeffries C.D."/>
            <person name="Brettin T."/>
            <person name="Detter J.C."/>
            <person name="Han C."/>
            <person name="Rohde M."/>
            <person name="Goker M."/>
            <person name="Bristow J."/>
            <person name="Eisen J.A."/>
            <person name="Markowitz V."/>
            <person name="Hugenholtz P."/>
            <person name="Kyrpides N.C."/>
            <person name="Klenk H.P."/>
        </authorList>
    </citation>
    <scope>NUCLEOTIDE SEQUENCE [LARGE SCALE GENOMIC DNA]</scope>
    <source>
        <strain evidence="4">ATCC BAA-972 / CDC 1076 / CIP 108378 / DSM 44985 / JCM 13578</strain>
    </source>
</reference>
<dbReference type="OrthoDB" id="5192758at2"/>
<proteinExistence type="predicted"/>
<dbReference type="RefSeq" id="WP_013138032.1">
    <property type="nucleotide sequence ID" value="NC_014168.1"/>
</dbReference>
<dbReference type="KEGG" id="srt:Srot_1103"/>
<gene>
    <name evidence="3" type="ordered locus">Srot_1103</name>
</gene>
<accession>D6ZF52</accession>
<sequence length="150" mass="17067">MVGTTAEMIAEDLRRYGEDETAEWVLSCSDDDLVQVCSVASWVYGSGVMLATACALAAVYVRERAPRELSRKRRKPSTVAEGPLLQNGRRPSRAADERAGRHYPFYGVGEDAIEFWRPQEEHKRWRQRRKEVLRHAQERNGQTGLDGFEG</sequence>
<feature type="region of interest" description="Disordered" evidence="1">
    <location>
        <begin position="65"/>
        <end position="100"/>
    </location>
</feature>
<organism evidence="3 4">
    <name type="scientific">Segniliparus rotundus (strain ATCC BAA-972 / CDC 1076 / CIP 108378 / DSM 44985 / JCM 13578)</name>
    <dbReference type="NCBI Taxonomy" id="640132"/>
    <lineage>
        <taxon>Bacteria</taxon>
        <taxon>Bacillati</taxon>
        <taxon>Actinomycetota</taxon>
        <taxon>Actinomycetes</taxon>
        <taxon>Mycobacteriales</taxon>
        <taxon>Segniliparaceae</taxon>
        <taxon>Segniliparus</taxon>
    </lineage>
</organism>
<evidence type="ECO:0000313" key="4">
    <source>
        <dbReference type="Proteomes" id="UP000002247"/>
    </source>
</evidence>
<dbReference type="Proteomes" id="UP000002247">
    <property type="component" value="Chromosome"/>
</dbReference>
<evidence type="ECO:0000256" key="1">
    <source>
        <dbReference type="SAM" id="MobiDB-lite"/>
    </source>
</evidence>
<dbReference type="AlphaFoldDB" id="D6ZF52"/>
<name>D6ZF52_SEGRD</name>
<evidence type="ECO:0000256" key="2">
    <source>
        <dbReference type="SAM" id="Phobius"/>
    </source>
</evidence>
<dbReference type="EMBL" id="CP001958">
    <property type="protein sequence ID" value="ADG97576.1"/>
    <property type="molecule type" value="Genomic_DNA"/>
</dbReference>
<protein>
    <recommendedName>
        <fullName evidence="5">Transmembrane protein</fullName>
    </recommendedName>
</protein>
<keyword evidence="4" id="KW-1185">Reference proteome</keyword>
<dbReference type="HOGENOM" id="CLU_1739247_0_0_11"/>
<keyword evidence="2" id="KW-0812">Transmembrane</keyword>
<keyword evidence="2" id="KW-0472">Membrane</keyword>
<keyword evidence="2" id="KW-1133">Transmembrane helix</keyword>